<keyword evidence="9" id="KW-1185">Reference proteome</keyword>
<feature type="compositionally biased region" description="Gly residues" evidence="6">
    <location>
        <begin position="256"/>
        <end position="265"/>
    </location>
</feature>
<sequence>MGRARLEVALLGPVEVHRDGVAIPVPPGRPTVILAALAARPGTVVPVDALAGWLWPDDEPVHPRAAIQTHVARLRAALGEGFVQAAGDGYRLDLPPDGVDVTRFRELVAAGRDAEPVAELTLLREALALWRGDPLAGLNPADLEKATAPLLVEELLSATERMNELRLRLDRTDEEFVPSLRRLVAAHPWRERLWAQLMLALYRQGRQGDALAAYHEVVTVLRDDLGIDPGPELTDLHRRILDTDPTLLATAADGRTGSGAGGGGAATPVVRPPVQLPRSTTRFVGREHEIDLLTAVLSENREWARLGLISGPGGSGKTTLALHVGHALREAHPDGQLFAELRGSTAPADPADVLAEFLRALATPEEDIPATRDERAALFRSACAHRRLLVVLDDAHDAAQVTPLLPGAGGCSVLVTSRPQLSMIPADVQIDLALFTDDDAYELLESMVGHDRLAAEPDATALVIGACQGSPLALRIAGGRLVTRPAWPIDHFAERLLTSRLDELEMGDLSVRSMLMASVQGLDPAIAFRFRLLAAVPGPAVDVETAAATWDVGPDDARGVLEHLVDVRLIDSSAPDEYRWHDLVDDHLRAVADPHRVTAARRRLVRYYLRCLHNLWPVLRPGGTVVESGAWFPHEVAGRDFAERAEVHAWLHPHTSLMTSLGLSGLHSDQQDVVDESAALLLALARSRYECCREVHTEDLSRAVLDVPAKLGDPVLTARAWHSLALSLGAQSRREDALEAGARGLAVRRELGDRYGEVIMLHNMAVWHELDGRYEEAAELFERCADAEDVLAPEVRRRCRRNLADVQISMGRYDDARRNLERTGAGVGDEPGVELFDQLLAVAHLDLETGASDRAVAGFERAVTVAAELDSIPLQATGLVKEAHALRRAGADGGGPAARAAALAREGHLADVEAEALSELGYSRSRQGDAETAQLHWTAALHIFESLESPRADELRALVAERQ</sequence>
<dbReference type="GO" id="GO:0006355">
    <property type="term" value="P:regulation of DNA-templated transcription"/>
    <property type="evidence" value="ECO:0007669"/>
    <property type="project" value="InterPro"/>
</dbReference>
<dbReference type="PROSITE" id="PS51755">
    <property type="entry name" value="OMPR_PHOB"/>
    <property type="match status" value="1"/>
</dbReference>
<dbReference type="SMART" id="SM00028">
    <property type="entry name" value="TPR"/>
    <property type="match status" value="4"/>
</dbReference>
<name>A0A7W9LKQ7_9ACTN</name>
<organism evidence="8 9">
    <name type="scientific">Jiangella mangrovi</name>
    <dbReference type="NCBI Taxonomy" id="1524084"/>
    <lineage>
        <taxon>Bacteria</taxon>
        <taxon>Bacillati</taxon>
        <taxon>Actinomycetota</taxon>
        <taxon>Actinomycetes</taxon>
        <taxon>Jiangellales</taxon>
        <taxon>Jiangellaceae</taxon>
        <taxon>Jiangella</taxon>
    </lineage>
</organism>
<dbReference type="Pfam" id="PF00931">
    <property type="entry name" value="NB-ARC"/>
    <property type="match status" value="1"/>
</dbReference>
<proteinExistence type="inferred from homology"/>
<evidence type="ECO:0000256" key="6">
    <source>
        <dbReference type="SAM" id="MobiDB-lite"/>
    </source>
</evidence>
<dbReference type="SUPFAM" id="SSF48452">
    <property type="entry name" value="TPR-like"/>
    <property type="match status" value="3"/>
</dbReference>
<dbReference type="SUPFAM" id="SSF52540">
    <property type="entry name" value="P-loop containing nucleoside triphosphate hydrolases"/>
    <property type="match status" value="1"/>
</dbReference>
<evidence type="ECO:0000313" key="8">
    <source>
        <dbReference type="EMBL" id="MBB5787435.1"/>
    </source>
</evidence>
<evidence type="ECO:0000256" key="2">
    <source>
        <dbReference type="ARBA" id="ARBA00023015"/>
    </source>
</evidence>
<protein>
    <submittedName>
        <fullName evidence="8">DNA-binding SARP family transcriptional activator/Flp pilus assembly protein TadD</fullName>
    </submittedName>
</protein>
<dbReference type="InterPro" id="IPR027417">
    <property type="entry name" value="P-loop_NTPase"/>
</dbReference>
<dbReference type="Pfam" id="PF03704">
    <property type="entry name" value="BTAD"/>
    <property type="match status" value="1"/>
</dbReference>
<evidence type="ECO:0000313" key="9">
    <source>
        <dbReference type="Proteomes" id="UP000542813"/>
    </source>
</evidence>
<dbReference type="GO" id="GO:0003677">
    <property type="term" value="F:DNA binding"/>
    <property type="evidence" value="ECO:0007669"/>
    <property type="project" value="UniProtKB-UniRule"/>
</dbReference>
<evidence type="ECO:0000256" key="1">
    <source>
        <dbReference type="ARBA" id="ARBA00005820"/>
    </source>
</evidence>
<keyword evidence="2" id="KW-0805">Transcription regulation</keyword>
<feature type="domain" description="OmpR/PhoB-type" evidence="7">
    <location>
        <begin position="1"/>
        <end position="94"/>
    </location>
</feature>
<feature type="region of interest" description="Disordered" evidence="6">
    <location>
        <begin position="253"/>
        <end position="273"/>
    </location>
</feature>
<dbReference type="InterPro" id="IPR019734">
    <property type="entry name" value="TPR_rpt"/>
</dbReference>
<dbReference type="InterPro" id="IPR036388">
    <property type="entry name" value="WH-like_DNA-bd_sf"/>
</dbReference>
<keyword evidence="4" id="KW-0804">Transcription</keyword>
<dbReference type="InterPro" id="IPR002182">
    <property type="entry name" value="NB-ARC"/>
</dbReference>
<dbReference type="Pfam" id="PF13424">
    <property type="entry name" value="TPR_12"/>
    <property type="match status" value="1"/>
</dbReference>
<dbReference type="PANTHER" id="PTHR35807:SF1">
    <property type="entry name" value="TRANSCRIPTIONAL REGULATOR REDD"/>
    <property type="match status" value="1"/>
</dbReference>
<keyword evidence="3 5" id="KW-0238">DNA-binding</keyword>
<evidence type="ECO:0000256" key="4">
    <source>
        <dbReference type="ARBA" id="ARBA00023163"/>
    </source>
</evidence>
<dbReference type="InterPro" id="IPR016032">
    <property type="entry name" value="Sig_transdc_resp-reg_C-effctor"/>
</dbReference>
<dbReference type="InterPro" id="IPR001867">
    <property type="entry name" value="OmpR/PhoB-type_DNA-bd"/>
</dbReference>
<gene>
    <name evidence="8" type="ORF">HD601_002010</name>
</gene>
<dbReference type="Gene3D" id="1.10.10.10">
    <property type="entry name" value="Winged helix-like DNA-binding domain superfamily/Winged helix DNA-binding domain"/>
    <property type="match status" value="1"/>
</dbReference>
<dbReference type="SMART" id="SM00862">
    <property type="entry name" value="Trans_reg_C"/>
    <property type="match status" value="1"/>
</dbReference>
<dbReference type="AlphaFoldDB" id="A0A7W9LKQ7"/>
<accession>A0A7W9LKQ7</accession>
<dbReference type="SUPFAM" id="SSF46894">
    <property type="entry name" value="C-terminal effector domain of the bipartite response regulators"/>
    <property type="match status" value="1"/>
</dbReference>
<evidence type="ECO:0000256" key="5">
    <source>
        <dbReference type="PROSITE-ProRule" id="PRU01091"/>
    </source>
</evidence>
<dbReference type="InterPro" id="IPR005158">
    <property type="entry name" value="BTAD"/>
</dbReference>
<dbReference type="SMART" id="SM01043">
    <property type="entry name" value="BTAD"/>
    <property type="match status" value="1"/>
</dbReference>
<dbReference type="InterPro" id="IPR051677">
    <property type="entry name" value="AfsR-DnrI-RedD_regulator"/>
</dbReference>
<dbReference type="Gene3D" id="1.25.40.10">
    <property type="entry name" value="Tetratricopeptide repeat domain"/>
    <property type="match status" value="2"/>
</dbReference>
<dbReference type="PANTHER" id="PTHR35807">
    <property type="entry name" value="TRANSCRIPTIONAL REGULATOR REDD-RELATED"/>
    <property type="match status" value="1"/>
</dbReference>
<feature type="DNA-binding region" description="OmpR/PhoB-type" evidence="5">
    <location>
        <begin position="1"/>
        <end position="94"/>
    </location>
</feature>
<dbReference type="RefSeq" id="WP_184821466.1">
    <property type="nucleotide sequence ID" value="NZ_JACHMM010000001.1"/>
</dbReference>
<dbReference type="PRINTS" id="PR00364">
    <property type="entry name" value="DISEASERSIST"/>
</dbReference>
<dbReference type="InterPro" id="IPR011990">
    <property type="entry name" value="TPR-like_helical_dom_sf"/>
</dbReference>
<dbReference type="EMBL" id="JACHMM010000001">
    <property type="protein sequence ID" value="MBB5787435.1"/>
    <property type="molecule type" value="Genomic_DNA"/>
</dbReference>
<reference evidence="8 9" key="1">
    <citation type="submission" date="2020-08" db="EMBL/GenBank/DDBJ databases">
        <title>Sequencing the genomes of 1000 actinobacteria strains.</title>
        <authorList>
            <person name="Klenk H.-P."/>
        </authorList>
    </citation>
    <scope>NUCLEOTIDE SEQUENCE [LARGE SCALE GENOMIC DNA]</scope>
    <source>
        <strain evidence="8 9">DSM 102122</strain>
    </source>
</reference>
<dbReference type="GO" id="GO:0043531">
    <property type="term" value="F:ADP binding"/>
    <property type="evidence" value="ECO:0007669"/>
    <property type="project" value="InterPro"/>
</dbReference>
<comment type="similarity">
    <text evidence="1">Belongs to the AfsR/DnrI/RedD regulatory family.</text>
</comment>
<dbReference type="CDD" id="cd15831">
    <property type="entry name" value="BTAD"/>
    <property type="match status" value="1"/>
</dbReference>
<dbReference type="Proteomes" id="UP000542813">
    <property type="component" value="Unassembled WGS sequence"/>
</dbReference>
<evidence type="ECO:0000256" key="3">
    <source>
        <dbReference type="ARBA" id="ARBA00023125"/>
    </source>
</evidence>
<dbReference type="Gene3D" id="3.40.50.300">
    <property type="entry name" value="P-loop containing nucleotide triphosphate hydrolases"/>
    <property type="match status" value="1"/>
</dbReference>
<evidence type="ECO:0000259" key="7">
    <source>
        <dbReference type="PROSITE" id="PS51755"/>
    </source>
</evidence>
<dbReference type="GO" id="GO:0000160">
    <property type="term" value="P:phosphorelay signal transduction system"/>
    <property type="evidence" value="ECO:0007669"/>
    <property type="project" value="InterPro"/>
</dbReference>
<comment type="caution">
    <text evidence="8">The sequence shown here is derived from an EMBL/GenBank/DDBJ whole genome shotgun (WGS) entry which is preliminary data.</text>
</comment>